<reference evidence="2" key="1">
    <citation type="journal article" date="2017" name="Genome Biol.">
        <title>Comparative genomics reveals high biological diversity and specific adaptations in the industrially and medically important fungal genus Aspergillus.</title>
        <authorList>
            <person name="de Vries R.P."/>
            <person name="Riley R."/>
            <person name="Wiebenga A."/>
            <person name="Aguilar-Osorio G."/>
            <person name="Amillis S."/>
            <person name="Uchima C.A."/>
            <person name="Anderluh G."/>
            <person name="Asadollahi M."/>
            <person name="Askin M."/>
            <person name="Barry K."/>
            <person name="Battaglia E."/>
            <person name="Bayram O."/>
            <person name="Benocci T."/>
            <person name="Braus-Stromeyer S.A."/>
            <person name="Caldana C."/>
            <person name="Canovas D."/>
            <person name="Cerqueira G.C."/>
            <person name="Chen F."/>
            <person name="Chen W."/>
            <person name="Choi C."/>
            <person name="Clum A."/>
            <person name="Dos Santos R.A."/>
            <person name="Damasio A.R."/>
            <person name="Diallinas G."/>
            <person name="Emri T."/>
            <person name="Fekete E."/>
            <person name="Flipphi M."/>
            <person name="Freyberg S."/>
            <person name="Gallo A."/>
            <person name="Gournas C."/>
            <person name="Habgood R."/>
            <person name="Hainaut M."/>
            <person name="Harispe M.L."/>
            <person name="Henrissat B."/>
            <person name="Hilden K.S."/>
            <person name="Hope R."/>
            <person name="Hossain A."/>
            <person name="Karabika E."/>
            <person name="Karaffa L."/>
            <person name="Karanyi Z."/>
            <person name="Krasevec N."/>
            <person name="Kuo A."/>
            <person name="Kusch H."/>
            <person name="LaButti K."/>
            <person name="Lagendijk E.L."/>
            <person name="Lapidus A."/>
            <person name="Levasseur A."/>
            <person name="Lindquist E."/>
            <person name="Lipzen A."/>
            <person name="Logrieco A.F."/>
            <person name="MacCabe A."/>
            <person name="Maekelae M.R."/>
            <person name="Malavazi I."/>
            <person name="Melin P."/>
            <person name="Meyer V."/>
            <person name="Mielnichuk N."/>
            <person name="Miskei M."/>
            <person name="Molnar A.P."/>
            <person name="Mule G."/>
            <person name="Ngan C.Y."/>
            <person name="Orejas M."/>
            <person name="Orosz E."/>
            <person name="Ouedraogo J.P."/>
            <person name="Overkamp K.M."/>
            <person name="Park H.-S."/>
            <person name="Perrone G."/>
            <person name="Piumi F."/>
            <person name="Punt P.J."/>
            <person name="Ram A.F."/>
            <person name="Ramon A."/>
            <person name="Rauscher S."/>
            <person name="Record E."/>
            <person name="Riano-Pachon D.M."/>
            <person name="Robert V."/>
            <person name="Roehrig J."/>
            <person name="Ruller R."/>
            <person name="Salamov A."/>
            <person name="Salih N.S."/>
            <person name="Samson R.A."/>
            <person name="Sandor E."/>
            <person name="Sanguinetti M."/>
            <person name="Schuetze T."/>
            <person name="Sepcic K."/>
            <person name="Shelest E."/>
            <person name="Sherlock G."/>
            <person name="Sophianopoulou V."/>
            <person name="Squina F.M."/>
            <person name="Sun H."/>
            <person name="Susca A."/>
            <person name="Todd R.B."/>
            <person name="Tsang A."/>
            <person name="Unkles S.E."/>
            <person name="van de Wiele N."/>
            <person name="van Rossen-Uffink D."/>
            <person name="Oliveira J.V."/>
            <person name="Vesth T.C."/>
            <person name="Visser J."/>
            <person name="Yu J.-H."/>
            <person name="Zhou M."/>
            <person name="Andersen M.R."/>
            <person name="Archer D.B."/>
            <person name="Baker S.E."/>
            <person name="Benoit I."/>
            <person name="Brakhage A.A."/>
            <person name="Braus G.H."/>
            <person name="Fischer R."/>
            <person name="Frisvad J.C."/>
            <person name="Goldman G.H."/>
            <person name="Houbraken J."/>
            <person name="Oakley B."/>
            <person name="Pocsi I."/>
            <person name="Scazzocchio C."/>
            <person name="Seiboth B."/>
            <person name="vanKuyk P.A."/>
            <person name="Wortman J."/>
            <person name="Dyer P.S."/>
            <person name="Grigoriev I.V."/>
        </authorList>
    </citation>
    <scope>NUCLEOTIDE SEQUENCE [LARGE SCALE GENOMIC DNA]</scope>
    <source>
        <strain evidence="2">CBS 106.47</strain>
    </source>
</reference>
<evidence type="ECO:0000313" key="2">
    <source>
        <dbReference type="Proteomes" id="UP000184063"/>
    </source>
</evidence>
<organism evidence="1 2">
    <name type="scientific">Aspergillus luchuensis (strain CBS 106.47)</name>
    <dbReference type="NCBI Taxonomy" id="1137211"/>
    <lineage>
        <taxon>Eukaryota</taxon>
        <taxon>Fungi</taxon>
        <taxon>Dikarya</taxon>
        <taxon>Ascomycota</taxon>
        <taxon>Pezizomycotina</taxon>
        <taxon>Eurotiomycetes</taxon>
        <taxon>Eurotiomycetidae</taxon>
        <taxon>Eurotiales</taxon>
        <taxon>Aspergillaceae</taxon>
        <taxon>Aspergillus</taxon>
        <taxon>Aspergillus subgen. Circumdati</taxon>
    </lineage>
</organism>
<dbReference type="EMBL" id="KV878239">
    <property type="protein sequence ID" value="OJZ88148.1"/>
    <property type="molecule type" value="Genomic_DNA"/>
</dbReference>
<sequence>MGRDWRRQPARQEGVEGAALIGDRRPELAGGGFGLDSFGIRAVFAPYRQFGRTPRVPQRFGLSCEHSHNSLPFWLVGYSTSRIGYFGLFL</sequence>
<dbReference type="Proteomes" id="UP000184063">
    <property type="component" value="Unassembled WGS sequence"/>
</dbReference>
<dbReference type="VEuPathDB" id="FungiDB:ASPFODRAFT_530992"/>
<accession>A0A1M3TMR5</accession>
<dbReference type="AlphaFoldDB" id="A0A1M3TMR5"/>
<evidence type="ECO:0000313" key="1">
    <source>
        <dbReference type="EMBL" id="OJZ88148.1"/>
    </source>
</evidence>
<protein>
    <submittedName>
        <fullName evidence="1">Uncharacterized protein</fullName>
    </submittedName>
</protein>
<proteinExistence type="predicted"/>
<name>A0A1M3TMR5_ASPLC</name>
<gene>
    <name evidence="1" type="ORF">ASPFODRAFT_530992</name>
</gene>